<keyword evidence="1" id="KW-0732">Signal</keyword>
<gene>
    <name evidence="2" type="ORF">UA74_30090</name>
</gene>
<protein>
    <submittedName>
        <fullName evidence="2">Uncharacterized protein</fullName>
    </submittedName>
</protein>
<dbReference type="RefSeq" id="WP_075743200.1">
    <property type="nucleotide sequence ID" value="NZ_CP016076.1"/>
</dbReference>
<evidence type="ECO:0000313" key="2">
    <source>
        <dbReference type="EMBL" id="APU18009.1"/>
    </source>
</evidence>
<feature type="signal peptide" evidence="1">
    <location>
        <begin position="1"/>
        <end position="34"/>
    </location>
</feature>
<dbReference type="AlphaFoldDB" id="A0AAC9LJS8"/>
<organism evidence="2 3">
    <name type="scientific">Actinoalloteichus fjordicus</name>
    <dbReference type="NCBI Taxonomy" id="1612552"/>
    <lineage>
        <taxon>Bacteria</taxon>
        <taxon>Bacillati</taxon>
        <taxon>Actinomycetota</taxon>
        <taxon>Actinomycetes</taxon>
        <taxon>Pseudonocardiales</taxon>
        <taxon>Pseudonocardiaceae</taxon>
        <taxon>Actinoalloteichus</taxon>
    </lineage>
</organism>
<reference evidence="3" key="1">
    <citation type="submission" date="2016-06" db="EMBL/GenBank/DDBJ databases">
        <title>Complete genome sequence of Actinoalloteichus fjordicus DSM 46855 (=ADI127-17), type strain of the new species Actinoalloteichus fjordicus.</title>
        <authorList>
            <person name="Ruckert C."/>
            <person name="Nouioui I."/>
            <person name="Willmese J."/>
            <person name="van Wezel G."/>
            <person name="Klenk H.-P."/>
            <person name="Kalinowski J."/>
            <person name="Zotchev S.B."/>
        </authorList>
    </citation>
    <scope>NUCLEOTIDE SEQUENCE [LARGE SCALE GENOMIC DNA]</scope>
    <source>
        <strain evidence="3">ADI127-7</strain>
    </source>
</reference>
<keyword evidence="3" id="KW-1185">Reference proteome</keyword>
<dbReference type="KEGG" id="acad:UA74_30090"/>
<name>A0AAC9LJS8_9PSEU</name>
<feature type="chain" id="PRO_5042128950" evidence="1">
    <location>
        <begin position="35"/>
        <end position="357"/>
    </location>
</feature>
<dbReference type="EMBL" id="CP016076">
    <property type="protein sequence ID" value="APU18009.1"/>
    <property type="molecule type" value="Genomic_DNA"/>
</dbReference>
<dbReference type="PROSITE" id="PS51318">
    <property type="entry name" value="TAT"/>
    <property type="match status" value="1"/>
</dbReference>
<sequence>MDSLPTHLRQASRRAVLGAALGTGAILLSGAAATADPDPASFGPWRPPGSRRRRVLFATNEPWGTYHVKPLLTEARRRGWELTQLVPDLSNIAPDDPVEAVTLENAPDADLLVVNGAEDWPADCARRLRRLPLAAASLAYLPAEETARARELRGRVRWASAGSPAEARAFREYLGYRGWVWPVGSPQTDDLPVRRPEPDTVLILTSVTHADETGGAAPGAELLAGSAARLAESGKRIIVGLHPREDPALWDDYEITPLPSVDASALVETAVGIPGSVFPLVAAVGTPLVGCVDPALAVPEHLLRVCSSIIRDPADIVTSVEQAQPVDASTRRDVVGPVGGSARRLFDGWERIIRRPW</sequence>
<evidence type="ECO:0000256" key="1">
    <source>
        <dbReference type="SAM" id="SignalP"/>
    </source>
</evidence>
<evidence type="ECO:0000313" key="3">
    <source>
        <dbReference type="Proteomes" id="UP000185511"/>
    </source>
</evidence>
<accession>A0AAC9LJS8</accession>
<dbReference type="Proteomes" id="UP000185511">
    <property type="component" value="Chromosome"/>
</dbReference>
<proteinExistence type="predicted"/>
<dbReference type="InterPro" id="IPR006311">
    <property type="entry name" value="TAT_signal"/>
</dbReference>